<dbReference type="Pfam" id="PF00090">
    <property type="entry name" value="TSP_1"/>
    <property type="match status" value="1"/>
</dbReference>
<proteinExistence type="predicted"/>
<dbReference type="PRINTS" id="PR01705">
    <property type="entry name" value="TSP1REPEAT"/>
</dbReference>
<accession>A0ABQ9ESP3</accession>
<gene>
    <name evidence="4" type="ORF">KUTeg_016965</name>
</gene>
<keyword evidence="5" id="KW-1185">Reference proteome</keyword>
<feature type="transmembrane region" description="Helical" evidence="3">
    <location>
        <begin position="61"/>
        <end position="80"/>
    </location>
</feature>
<comment type="caution">
    <text evidence="4">The sequence shown here is derived from an EMBL/GenBank/DDBJ whole genome shotgun (WGS) entry which is preliminary data.</text>
</comment>
<organism evidence="4 5">
    <name type="scientific">Tegillarca granosa</name>
    <name type="common">Malaysian cockle</name>
    <name type="synonym">Anadara granosa</name>
    <dbReference type="NCBI Taxonomy" id="220873"/>
    <lineage>
        <taxon>Eukaryota</taxon>
        <taxon>Metazoa</taxon>
        <taxon>Spiralia</taxon>
        <taxon>Lophotrochozoa</taxon>
        <taxon>Mollusca</taxon>
        <taxon>Bivalvia</taxon>
        <taxon>Autobranchia</taxon>
        <taxon>Pteriomorphia</taxon>
        <taxon>Arcoida</taxon>
        <taxon>Arcoidea</taxon>
        <taxon>Arcidae</taxon>
        <taxon>Tegillarca</taxon>
    </lineage>
</organism>
<evidence type="ECO:0000256" key="2">
    <source>
        <dbReference type="ARBA" id="ARBA00023157"/>
    </source>
</evidence>
<reference evidence="4 5" key="1">
    <citation type="submission" date="2022-12" db="EMBL/GenBank/DDBJ databases">
        <title>Chromosome-level genome of Tegillarca granosa.</title>
        <authorList>
            <person name="Kim J."/>
        </authorList>
    </citation>
    <scope>NUCLEOTIDE SEQUENCE [LARGE SCALE GENOMIC DNA]</scope>
    <source>
        <strain evidence="4">Teg-2019</strain>
        <tissue evidence="4">Adductor muscle</tissue>
    </source>
</reference>
<keyword evidence="3" id="KW-1133">Transmembrane helix</keyword>
<dbReference type="InterPro" id="IPR036383">
    <property type="entry name" value="TSP1_rpt_sf"/>
</dbReference>
<name>A0ABQ9ESP3_TEGGR</name>
<dbReference type="PANTHER" id="PTHR22906">
    <property type="entry name" value="PROPERDIN"/>
    <property type="match status" value="1"/>
</dbReference>
<dbReference type="Proteomes" id="UP001217089">
    <property type="component" value="Unassembled WGS sequence"/>
</dbReference>
<protein>
    <submittedName>
        <fullName evidence="4">Uncharacterized protein</fullName>
    </submittedName>
</protein>
<dbReference type="SUPFAM" id="SSF82895">
    <property type="entry name" value="TSP-1 type 1 repeat"/>
    <property type="match status" value="1"/>
</dbReference>
<evidence type="ECO:0000313" key="4">
    <source>
        <dbReference type="EMBL" id="KAJ8306420.1"/>
    </source>
</evidence>
<keyword evidence="3" id="KW-0812">Transmembrane</keyword>
<keyword evidence="1" id="KW-0677">Repeat</keyword>
<dbReference type="SMART" id="SM00209">
    <property type="entry name" value="TSP1"/>
    <property type="match status" value="1"/>
</dbReference>
<dbReference type="InterPro" id="IPR052065">
    <property type="entry name" value="Compl_asym_regulator"/>
</dbReference>
<sequence length="84" mass="9516">MMSVDGVWFSWTPWSECSLTCGNGTKNRSRECNGPYHGGKSCKGPKEDLVPCFLKMCPGTFKNICSLLVVYFFLLYSSVFRLKM</sequence>
<evidence type="ECO:0000256" key="1">
    <source>
        <dbReference type="ARBA" id="ARBA00022737"/>
    </source>
</evidence>
<dbReference type="EMBL" id="JARBDR010000813">
    <property type="protein sequence ID" value="KAJ8306420.1"/>
    <property type="molecule type" value="Genomic_DNA"/>
</dbReference>
<evidence type="ECO:0000313" key="5">
    <source>
        <dbReference type="Proteomes" id="UP001217089"/>
    </source>
</evidence>
<dbReference type="PROSITE" id="PS50092">
    <property type="entry name" value="TSP1"/>
    <property type="match status" value="1"/>
</dbReference>
<dbReference type="InterPro" id="IPR000884">
    <property type="entry name" value="TSP1_rpt"/>
</dbReference>
<dbReference type="Gene3D" id="2.20.100.10">
    <property type="entry name" value="Thrombospondin type-1 (TSP1) repeat"/>
    <property type="match status" value="1"/>
</dbReference>
<evidence type="ECO:0000256" key="3">
    <source>
        <dbReference type="SAM" id="Phobius"/>
    </source>
</evidence>
<dbReference type="PANTHER" id="PTHR22906:SF21">
    <property type="entry name" value="SEMA DOMAIN-CONTAINING PROTEIN"/>
    <property type="match status" value="1"/>
</dbReference>
<keyword evidence="2" id="KW-1015">Disulfide bond</keyword>
<keyword evidence="3" id="KW-0472">Membrane</keyword>